<dbReference type="InterPro" id="IPR032862">
    <property type="entry name" value="ALKBH6"/>
</dbReference>
<keyword evidence="5" id="KW-0408">Iron</keyword>
<keyword evidence="2" id="KW-0479">Metal-binding</keyword>
<dbReference type="EMBL" id="JARAKH010000060">
    <property type="protein sequence ID" value="KAK8375192.1"/>
    <property type="molecule type" value="Genomic_DNA"/>
</dbReference>
<keyword evidence="4" id="KW-0560">Oxidoreductase</keyword>
<dbReference type="Proteomes" id="UP001487740">
    <property type="component" value="Unassembled WGS sequence"/>
</dbReference>
<evidence type="ECO:0000256" key="4">
    <source>
        <dbReference type="ARBA" id="ARBA00023002"/>
    </source>
</evidence>
<comment type="caution">
    <text evidence="6">The sequence shown here is derived from an EMBL/GenBank/DDBJ whole genome shotgun (WGS) entry which is preliminary data.</text>
</comment>
<dbReference type="PANTHER" id="PTHR46030:SF1">
    <property type="entry name" value="ALPHA-KETOGLUTARATE-DEPENDENT DIOXYGENASE ALKB HOMOLOG 6"/>
    <property type="match status" value="1"/>
</dbReference>
<evidence type="ECO:0000256" key="2">
    <source>
        <dbReference type="ARBA" id="ARBA00022723"/>
    </source>
</evidence>
<evidence type="ECO:0000256" key="5">
    <source>
        <dbReference type="ARBA" id="ARBA00023004"/>
    </source>
</evidence>
<sequence>MMQFKNYRVERVLPSAFYIPDFIIVEEEQHLIHQVYAALKPKWKEPSHRHLQNWGGLPHLRCMVVEHILVVHESVHCWHVGCGCGCSSTWTASQSLVRSETSSQTICWSAST</sequence>
<dbReference type="GO" id="GO:0051213">
    <property type="term" value="F:dioxygenase activity"/>
    <property type="evidence" value="ECO:0007669"/>
    <property type="project" value="UniProtKB-KW"/>
</dbReference>
<keyword evidence="3" id="KW-0223">Dioxygenase</keyword>
<organism evidence="6 7">
    <name type="scientific">Scylla paramamosain</name>
    <name type="common">Mud crab</name>
    <dbReference type="NCBI Taxonomy" id="85552"/>
    <lineage>
        <taxon>Eukaryota</taxon>
        <taxon>Metazoa</taxon>
        <taxon>Ecdysozoa</taxon>
        <taxon>Arthropoda</taxon>
        <taxon>Crustacea</taxon>
        <taxon>Multicrustacea</taxon>
        <taxon>Malacostraca</taxon>
        <taxon>Eumalacostraca</taxon>
        <taxon>Eucarida</taxon>
        <taxon>Decapoda</taxon>
        <taxon>Pleocyemata</taxon>
        <taxon>Brachyura</taxon>
        <taxon>Eubrachyura</taxon>
        <taxon>Portunoidea</taxon>
        <taxon>Portunidae</taxon>
        <taxon>Portuninae</taxon>
        <taxon>Scylla</taxon>
    </lineage>
</organism>
<reference evidence="6 7" key="1">
    <citation type="submission" date="2023-03" db="EMBL/GenBank/DDBJ databases">
        <title>High-quality genome of Scylla paramamosain provides insights in environmental adaptation.</title>
        <authorList>
            <person name="Zhang L."/>
        </authorList>
    </citation>
    <scope>NUCLEOTIDE SEQUENCE [LARGE SCALE GENOMIC DNA]</scope>
    <source>
        <strain evidence="6">LZ_2023a</strain>
        <tissue evidence="6">Muscle</tissue>
    </source>
</reference>
<dbReference type="GO" id="GO:0005634">
    <property type="term" value="C:nucleus"/>
    <property type="evidence" value="ECO:0007669"/>
    <property type="project" value="TreeGrafter"/>
</dbReference>
<evidence type="ECO:0000313" key="6">
    <source>
        <dbReference type="EMBL" id="KAK8375192.1"/>
    </source>
</evidence>
<evidence type="ECO:0000313" key="7">
    <source>
        <dbReference type="Proteomes" id="UP001487740"/>
    </source>
</evidence>
<evidence type="ECO:0000256" key="1">
    <source>
        <dbReference type="ARBA" id="ARBA00007879"/>
    </source>
</evidence>
<dbReference type="PANTHER" id="PTHR46030">
    <property type="entry name" value="ALPHA-KETOGLUTARATE-DEPENDENT DIOXYGENASE ALKB HOMOLOG 6"/>
    <property type="match status" value="1"/>
</dbReference>
<name>A0AAW0SKA4_SCYPA</name>
<keyword evidence="7" id="KW-1185">Reference proteome</keyword>
<protein>
    <submittedName>
        <fullName evidence="6">Uncharacterized protein</fullName>
    </submittedName>
</protein>
<proteinExistence type="inferred from homology"/>
<comment type="similarity">
    <text evidence="1">Belongs to the alkB family.</text>
</comment>
<evidence type="ECO:0000256" key="3">
    <source>
        <dbReference type="ARBA" id="ARBA00022964"/>
    </source>
</evidence>
<dbReference type="GO" id="GO:0046872">
    <property type="term" value="F:metal ion binding"/>
    <property type="evidence" value="ECO:0007669"/>
    <property type="project" value="UniProtKB-KW"/>
</dbReference>
<dbReference type="AlphaFoldDB" id="A0AAW0SKA4"/>
<gene>
    <name evidence="6" type="ORF">O3P69_012658</name>
</gene>
<accession>A0AAW0SKA4</accession>